<evidence type="ECO:0000313" key="3">
    <source>
        <dbReference type="Proteomes" id="UP001286456"/>
    </source>
</evidence>
<dbReference type="Pfam" id="PF06985">
    <property type="entry name" value="HET"/>
    <property type="match status" value="1"/>
</dbReference>
<organism evidence="2 3">
    <name type="scientific">Cercophora scortea</name>
    <dbReference type="NCBI Taxonomy" id="314031"/>
    <lineage>
        <taxon>Eukaryota</taxon>
        <taxon>Fungi</taxon>
        <taxon>Dikarya</taxon>
        <taxon>Ascomycota</taxon>
        <taxon>Pezizomycotina</taxon>
        <taxon>Sordariomycetes</taxon>
        <taxon>Sordariomycetidae</taxon>
        <taxon>Sordariales</taxon>
        <taxon>Lasiosphaeriaceae</taxon>
        <taxon>Cercophora</taxon>
    </lineage>
</organism>
<gene>
    <name evidence="2" type="ORF">B0T19DRAFT_230628</name>
</gene>
<dbReference type="PANTHER" id="PTHR39596:SF2">
    <property type="entry name" value="HET DOMAIN PROTEIN (AFU_ORTHOLOGUE AFUA_1G17550)-RELATED"/>
    <property type="match status" value="1"/>
</dbReference>
<evidence type="ECO:0000313" key="2">
    <source>
        <dbReference type="EMBL" id="KAK3324452.1"/>
    </source>
</evidence>
<evidence type="ECO:0000259" key="1">
    <source>
        <dbReference type="Pfam" id="PF06985"/>
    </source>
</evidence>
<dbReference type="Proteomes" id="UP001286456">
    <property type="component" value="Unassembled WGS sequence"/>
</dbReference>
<dbReference type="InterPro" id="IPR010730">
    <property type="entry name" value="HET"/>
</dbReference>
<accession>A0AAE0M9M0</accession>
<dbReference type="PANTHER" id="PTHR39596">
    <property type="match status" value="1"/>
</dbReference>
<protein>
    <submittedName>
        <fullName evidence="2">HET domain-containing protein</fullName>
    </submittedName>
</protein>
<keyword evidence="3" id="KW-1185">Reference proteome</keyword>
<name>A0AAE0M9M0_9PEZI</name>
<feature type="domain" description="Heterokaryon incompatibility" evidence="1">
    <location>
        <begin position="390"/>
        <end position="458"/>
    </location>
</feature>
<dbReference type="AlphaFoldDB" id="A0AAE0M9M0"/>
<reference evidence="2" key="1">
    <citation type="journal article" date="2023" name="Mol. Phylogenet. Evol.">
        <title>Genome-scale phylogeny and comparative genomics of the fungal order Sordariales.</title>
        <authorList>
            <person name="Hensen N."/>
            <person name="Bonometti L."/>
            <person name="Westerberg I."/>
            <person name="Brannstrom I.O."/>
            <person name="Guillou S."/>
            <person name="Cros-Aarteil S."/>
            <person name="Calhoun S."/>
            <person name="Haridas S."/>
            <person name="Kuo A."/>
            <person name="Mondo S."/>
            <person name="Pangilinan J."/>
            <person name="Riley R."/>
            <person name="LaButti K."/>
            <person name="Andreopoulos B."/>
            <person name="Lipzen A."/>
            <person name="Chen C."/>
            <person name="Yan M."/>
            <person name="Daum C."/>
            <person name="Ng V."/>
            <person name="Clum A."/>
            <person name="Steindorff A."/>
            <person name="Ohm R.A."/>
            <person name="Martin F."/>
            <person name="Silar P."/>
            <person name="Natvig D.O."/>
            <person name="Lalanne C."/>
            <person name="Gautier V."/>
            <person name="Ament-Velasquez S.L."/>
            <person name="Kruys A."/>
            <person name="Hutchinson M.I."/>
            <person name="Powell A.J."/>
            <person name="Barry K."/>
            <person name="Miller A.N."/>
            <person name="Grigoriev I.V."/>
            <person name="Debuchy R."/>
            <person name="Gladieux P."/>
            <person name="Hiltunen Thoren M."/>
            <person name="Johannesson H."/>
        </authorList>
    </citation>
    <scope>NUCLEOTIDE SEQUENCE</scope>
    <source>
        <strain evidence="2">SMH4131-1</strain>
    </source>
</reference>
<dbReference type="EMBL" id="JAUEPO010000004">
    <property type="protein sequence ID" value="KAK3324452.1"/>
    <property type="molecule type" value="Genomic_DNA"/>
</dbReference>
<reference evidence="2" key="2">
    <citation type="submission" date="2023-06" db="EMBL/GenBank/DDBJ databases">
        <authorList>
            <consortium name="Lawrence Berkeley National Laboratory"/>
            <person name="Haridas S."/>
            <person name="Hensen N."/>
            <person name="Bonometti L."/>
            <person name="Westerberg I."/>
            <person name="Brannstrom I.O."/>
            <person name="Guillou S."/>
            <person name="Cros-Aarteil S."/>
            <person name="Calhoun S."/>
            <person name="Kuo A."/>
            <person name="Mondo S."/>
            <person name="Pangilinan J."/>
            <person name="Riley R."/>
            <person name="Labutti K."/>
            <person name="Andreopoulos B."/>
            <person name="Lipzen A."/>
            <person name="Chen C."/>
            <person name="Yanf M."/>
            <person name="Daum C."/>
            <person name="Ng V."/>
            <person name="Clum A."/>
            <person name="Steindorff A."/>
            <person name="Ohm R."/>
            <person name="Martin F."/>
            <person name="Silar P."/>
            <person name="Natvig D."/>
            <person name="Lalanne C."/>
            <person name="Gautier V."/>
            <person name="Ament-Velasquez S.L."/>
            <person name="Kruys A."/>
            <person name="Hutchinson M.I."/>
            <person name="Powell A.J."/>
            <person name="Barry K."/>
            <person name="Miller A.N."/>
            <person name="Grigoriev I.V."/>
            <person name="Debuchy R."/>
            <person name="Gladieux P."/>
            <person name="Thoren M.H."/>
            <person name="Johannesson H."/>
        </authorList>
    </citation>
    <scope>NUCLEOTIDE SEQUENCE</scope>
    <source>
        <strain evidence="2">SMH4131-1</strain>
    </source>
</reference>
<sequence>MDHLQVFRYQAEPYPRIPLFSEKIVYNGLSLSEYADQCGFDIDRLYQRDFTQHPRDQTASFLQNWLFFGSLQGILGSQAPIDINQFVEKDEYGLRLCTKTLEACLTTWRAEIDALAEESPEKCRAALFNAGMVQNTLNKIYHNLTNSTDNPLSPEATLALGVLGSTFDHSFKWFWDLGRGRTWGLHNVAAARMAAAGWCPRDIAVSREFFSELPMFCASYMERRSAPFDHWDCTSELCLLNQIDETTYVTQHRTKGCQCQHVLPDQAEIRRIIDAGGFPVICLTSTTPAVNATKTGSASSSAPAGGAGGLNVEVKAGSSATSNYYMAVSHVWSDGLGNPNANSLPYCQIEFLYDRLNGMAWTEAYAFVSDLADGKIQEYDEEWEQTKIIKPLSKGMKAVLGATIRNVVTPIHKYRNSPVRFWMDTLCVPLDKPYRKRAISQMKEVYAKAHMTIVLDSELQAFEARGCSDEELVTRMGISGWMRRAWTFQEGALAADMMRFSFHDGPTTLPLWKGENFFGSFAYSNPKTAKVIASLEEKFANWIGVKEEEKIPQSRLYEMALARKTFSLSRIALEDSKQLFIGMKAAWVSLSAYYSIPRQQANRMIGVWNGLRIRATSHESDRFICYATSCASTGSEQKVLQGLLNLPHEKRMKSWVGMQPVVPSGLLFIPGERYDEPGYRWVPTKVHPVALDDDAFGVREPQSESFVFKKPGFIINRGLDMETKEKPGGTRTDQAFTIFDSETGLRYSVGFIDPPPANAAWASGPTAVILKLRVGNRAPEYGLVKETGALLSNAVEVGSRVYGDFVCRVEVGLHVVTDDDETSEIKLLQARLLEDTQEWLIR</sequence>
<comment type="caution">
    <text evidence="2">The sequence shown here is derived from an EMBL/GenBank/DDBJ whole genome shotgun (WGS) entry which is preliminary data.</text>
</comment>
<proteinExistence type="predicted"/>